<keyword evidence="3" id="KW-0418">Kinase</keyword>
<dbReference type="PROSITE" id="PS50011">
    <property type="entry name" value="PROTEIN_KINASE_DOM"/>
    <property type="match status" value="1"/>
</dbReference>
<reference evidence="7" key="1">
    <citation type="submission" date="2015-07" db="EMBL/GenBank/DDBJ databases">
        <title>Adaptation to a free-living lifestyle via gene acquisitions in the diplomonad Trepomonas sp. PC1.</title>
        <authorList>
            <person name="Xu F."/>
            <person name="Jerlstrom-Hultqvist J."/>
            <person name="Kolisko M."/>
            <person name="Simpson A.G.B."/>
            <person name="Roger A.J."/>
            <person name="Svard S.G."/>
            <person name="Andersson J.O."/>
        </authorList>
    </citation>
    <scope>NUCLEOTIDE SEQUENCE</scope>
    <source>
        <strain evidence="7">PC1</strain>
    </source>
</reference>
<proteinExistence type="predicted"/>
<feature type="binding site" evidence="5">
    <location>
        <position position="29"/>
    </location>
    <ligand>
        <name>ATP</name>
        <dbReference type="ChEBI" id="CHEBI:30616"/>
    </ligand>
</feature>
<organism evidence="7">
    <name type="scientific">Trepomonas sp. PC1</name>
    <dbReference type="NCBI Taxonomy" id="1076344"/>
    <lineage>
        <taxon>Eukaryota</taxon>
        <taxon>Metamonada</taxon>
        <taxon>Diplomonadida</taxon>
        <taxon>Hexamitidae</taxon>
        <taxon>Hexamitinae</taxon>
        <taxon>Trepomonas</taxon>
    </lineage>
</organism>
<dbReference type="GO" id="GO:0000422">
    <property type="term" value="P:autophagy of mitochondrion"/>
    <property type="evidence" value="ECO:0007669"/>
    <property type="project" value="TreeGrafter"/>
</dbReference>
<evidence type="ECO:0000256" key="2">
    <source>
        <dbReference type="ARBA" id="ARBA00022741"/>
    </source>
</evidence>
<gene>
    <name evidence="7" type="ORF">TPC1_11175</name>
</gene>
<keyword evidence="1" id="KW-0808">Transferase</keyword>
<keyword evidence="4 5" id="KW-0067">ATP-binding</keyword>
<evidence type="ECO:0000313" key="7">
    <source>
        <dbReference type="EMBL" id="JAP95730.1"/>
    </source>
</evidence>
<evidence type="ECO:0000256" key="4">
    <source>
        <dbReference type="ARBA" id="ARBA00022840"/>
    </source>
</evidence>
<dbReference type="InterPro" id="IPR000719">
    <property type="entry name" value="Prot_kinase_dom"/>
</dbReference>
<name>A0A146KG34_9EUKA</name>
<dbReference type="GO" id="GO:0000045">
    <property type="term" value="P:autophagosome assembly"/>
    <property type="evidence" value="ECO:0007669"/>
    <property type="project" value="TreeGrafter"/>
</dbReference>
<dbReference type="InterPro" id="IPR011009">
    <property type="entry name" value="Kinase-like_dom_sf"/>
</dbReference>
<protein>
    <recommendedName>
        <fullName evidence="6">Protein kinase domain-containing protein</fullName>
    </recommendedName>
</protein>
<dbReference type="GO" id="GO:0034045">
    <property type="term" value="C:phagophore assembly site membrane"/>
    <property type="evidence" value="ECO:0007669"/>
    <property type="project" value="TreeGrafter"/>
</dbReference>
<accession>A0A146KG34</accession>
<sequence>ILTDYIGRGSFGEVYRARDKITDEMVAIKSVSLNLPNFDKLEIEAGILESLIHPNIVSGIEHFIMDNFRGQKCMIIVMAYYKNGDLRQYQ</sequence>
<dbReference type="GO" id="GO:0005829">
    <property type="term" value="C:cytosol"/>
    <property type="evidence" value="ECO:0007669"/>
    <property type="project" value="TreeGrafter"/>
</dbReference>
<feature type="non-terminal residue" evidence="7">
    <location>
        <position position="1"/>
    </location>
</feature>
<dbReference type="EMBL" id="GDID01000876">
    <property type="protein sequence ID" value="JAP95730.1"/>
    <property type="molecule type" value="Transcribed_RNA"/>
</dbReference>
<feature type="non-terminal residue" evidence="7">
    <location>
        <position position="90"/>
    </location>
</feature>
<dbReference type="PANTHER" id="PTHR24348">
    <property type="entry name" value="SERINE/THREONINE-PROTEIN KINASE UNC-51-RELATED"/>
    <property type="match status" value="1"/>
</dbReference>
<dbReference type="GO" id="GO:0010506">
    <property type="term" value="P:regulation of autophagy"/>
    <property type="evidence" value="ECO:0007669"/>
    <property type="project" value="InterPro"/>
</dbReference>
<dbReference type="GO" id="GO:0005524">
    <property type="term" value="F:ATP binding"/>
    <property type="evidence" value="ECO:0007669"/>
    <property type="project" value="UniProtKB-UniRule"/>
</dbReference>
<keyword evidence="2 5" id="KW-0547">Nucleotide-binding</keyword>
<dbReference type="GO" id="GO:0004674">
    <property type="term" value="F:protein serine/threonine kinase activity"/>
    <property type="evidence" value="ECO:0007669"/>
    <property type="project" value="InterPro"/>
</dbReference>
<evidence type="ECO:0000256" key="1">
    <source>
        <dbReference type="ARBA" id="ARBA00022679"/>
    </source>
</evidence>
<dbReference type="Pfam" id="PF00069">
    <property type="entry name" value="Pkinase"/>
    <property type="match status" value="1"/>
</dbReference>
<dbReference type="PANTHER" id="PTHR24348:SF22">
    <property type="entry name" value="NON-SPECIFIC SERINE_THREONINE PROTEIN KINASE"/>
    <property type="match status" value="1"/>
</dbReference>
<dbReference type="InterPro" id="IPR045269">
    <property type="entry name" value="Atg1-like"/>
</dbReference>
<evidence type="ECO:0000256" key="3">
    <source>
        <dbReference type="ARBA" id="ARBA00022777"/>
    </source>
</evidence>
<dbReference type="GO" id="GO:0042594">
    <property type="term" value="P:response to starvation"/>
    <property type="evidence" value="ECO:0007669"/>
    <property type="project" value="TreeGrafter"/>
</dbReference>
<evidence type="ECO:0000259" key="6">
    <source>
        <dbReference type="PROSITE" id="PS50011"/>
    </source>
</evidence>
<dbReference type="InterPro" id="IPR017441">
    <property type="entry name" value="Protein_kinase_ATP_BS"/>
</dbReference>
<dbReference type="GO" id="GO:0034727">
    <property type="term" value="P:piecemeal microautophagy of the nucleus"/>
    <property type="evidence" value="ECO:0007669"/>
    <property type="project" value="TreeGrafter"/>
</dbReference>
<dbReference type="SUPFAM" id="SSF56112">
    <property type="entry name" value="Protein kinase-like (PK-like)"/>
    <property type="match status" value="1"/>
</dbReference>
<feature type="domain" description="Protein kinase" evidence="6">
    <location>
        <begin position="1"/>
        <end position="90"/>
    </location>
</feature>
<dbReference type="AlphaFoldDB" id="A0A146KG34"/>
<dbReference type="GO" id="GO:0005776">
    <property type="term" value="C:autophagosome"/>
    <property type="evidence" value="ECO:0007669"/>
    <property type="project" value="TreeGrafter"/>
</dbReference>
<evidence type="ECO:0000256" key="5">
    <source>
        <dbReference type="PROSITE-ProRule" id="PRU10141"/>
    </source>
</evidence>
<dbReference type="Gene3D" id="1.10.510.10">
    <property type="entry name" value="Transferase(Phosphotransferase) domain 1"/>
    <property type="match status" value="1"/>
</dbReference>
<dbReference type="GO" id="GO:0061709">
    <property type="term" value="P:reticulophagy"/>
    <property type="evidence" value="ECO:0007669"/>
    <property type="project" value="TreeGrafter"/>
</dbReference>
<dbReference type="PROSITE" id="PS00107">
    <property type="entry name" value="PROTEIN_KINASE_ATP"/>
    <property type="match status" value="1"/>
</dbReference>